<dbReference type="Pfam" id="PF07731">
    <property type="entry name" value="Cu-oxidase_2"/>
    <property type="match status" value="1"/>
</dbReference>
<dbReference type="InterPro" id="IPR011707">
    <property type="entry name" value="Cu-oxidase-like_N"/>
</dbReference>
<evidence type="ECO:0000256" key="3">
    <source>
        <dbReference type="ARBA" id="ARBA00010609"/>
    </source>
</evidence>
<evidence type="ECO:0000256" key="8">
    <source>
        <dbReference type="ARBA" id="ARBA00023008"/>
    </source>
</evidence>
<evidence type="ECO:0000256" key="10">
    <source>
        <dbReference type="SAM" id="SignalP"/>
    </source>
</evidence>
<dbReference type="InterPro" id="IPR045087">
    <property type="entry name" value="Cu-oxidase_fam"/>
</dbReference>
<dbReference type="InterPro" id="IPR033138">
    <property type="entry name" value="Cu_oxidase_CS"/>
</dbReference>
<evidence type="ECO:0008006" key="16">
    <source>
        <dbReference type="Google" id="ProtNLM"/>
    </source>
</evidence>
<dbReference type="GO" id="GO:0005576">
    <property type="term" value="C:extracellular region"/>
    <property type="evidence" value="ECO:0007669"/>
    <property type="project" value="UniProtKB-SubCell"/>
</dbReference>
<evidence type="ECO:0000256" key="6">
    <source>
        <dbReference type="ARBA" id="ARBA00022737"/>
    </source>
</evidence>
<protein>
    <recommendedName>
        <fullName evidence="16">L-ascorbate oxidase</fullName>
    </recommendedName>
</protein>
<dbReference type="AlphaFoldDB" id="A0AAD8RWV5"/>
<feature type="domain" description="Plastocyanin-like" evidence="13">
    <location>
        <begin position="40"/>
        <end position="153"/>
    </location>
</feature>
<keyword evidence="10" id="KW-0732">Signal</keyword>
<comment type="subcellular location">
    <subcellularLocation>
        <location evidence="2">Secreted</location>
    </subcellularLocation>
</comment>
<sequence length="906" mass="100529">MLPSIPRPLVVAAAVLCFYLCSSLLVAVAEAKERHYDWEISYQHKSPDCFEKLAVTVNGEAPGPTIYATQGDTVVVTVHNKLETENTAIHWHGIRQIDTPWADGVAGVTQCPILPGETFTYKFVVDRAGTYMYHAHYGMQRVAGLNGMIVVAVPEGVRQPFTYDEEHTILLEDWWHKSVYDQATGLFAKPFVFVGKTYLLRIGSLTSLSSLSFEIEGHLMTVVEADGHYVRPFVVRNLFIYSGETYSVLVKADQDPRRNYWATSHIVGRNPKTPSGKAIVSYAGNNPWKTPPTAPTSGPPWNNTAIRVEQSRAIVAHPGYVVPAPARADRTLLLLNTQNNINGHIKWTINGVSLHFPVTPYLVSMKRGLTTAYDQRPPLDTYDHIGHDISAPAPTNGTIGSPVYRLAFDSVVDVVLQNSNALNNMSETHPWHLHGHDFWVLGHGDGKFDPAADTWRLLNVKDPIMKNTVPLHPDGWTAIRFHANNPGVWLFHCHVEAHVFMGMGVVFEEGVERAPGPTICATQGDTVVITVHNKLETENTAIHWHGIRQCPILPGETFTYKFVVDRAGTYLYHAHYGMQRVAGLNGMIVVTGPEGVREPFRYDDQHTILLEDWWHKSVYDQATGLSAKPFVFVGEPQSLLINGRGTFNCSKVANSTGSCNNSHPDCALPTQFTFVPGKTYFLRIGSLMSLSSFNFEIEGHSMTVVEADGPYVRPLVVRNIFIYSGETYSVLVKADQDPRRNYCATSHIVGRNPKTPSGKATVSYAGNDPRKQPPTAPPTGPAWNNTGIRVEQSTAIIAHPGYVVPVPQRADRTFLLLNTQDNINGHIKWTINDMSLHFPATPYLISMKYGLTDAYDQRPPLDTYDHRGHDISSPAMTNGTIGSPVYRLAFDSVVDVVLRTPMRLTT</sequence>
<evidence type="ECO:0000256" key="1">
    <source>
        <dbReference type="ARBA" id="ARBA00001935"/>
    </source>
</evidence>
<dbReference type="PANTHER" id="PTHR11709:SF91">
    <property type="entry name" value="L-ASCORBATE OXIDASE"/>
    <property type="match status" value="1"/>
</dbReference>
<evidence type="ECO:0000259" key="12">
    <source>
        <dbReference type="Pfam" id="PF07731"/>
    </source>
</evidence>
<feature type="domain" description="Plastocyanin-like" evidence="12">
    <location>
        <begin position="394"/>
        <end position="510"/>
    </location>
</feature>
<feature type="chain" id="PRO_5042212342" description="L-ascorbate oxidase" evidence="10">
    <location>
        <begin position="32"/>
        <end position="906"/>
    </location>
</feature>
<reference evidence="14" key="1">
    <citation type="submission" date="2023-07" db="EMBL/GenBank/DDBJ databases">
        <title>A chromosome-level genome assembly of Lolium multiflorum.</title>
        <authorList>
            <person name="Chen Y."/>
            <person name="Copetti D."/>
            <person name="Kolliker R."/>
            <person name="Studer B."/>
        </authorList>
    </citation>
    <scope>NUCLEOTIDE SEQUENCE</scope>
    <source>
        <strain evidence="14">02402/16</strain>
        <tissue evidence="14">Leaf</tissue>
    </source>
</reference>
<evidence type="ECO:0000256" key="4">
    <source>
        <dbReference type="ARBA" id="ARBA00022525"/>
    </source>
</evidence>
<dbReference type="SUPFAM" id="SSF49503">
    <property type="entry name" value="Cupredoxins"/>
    <property type="match status" value="6"/>
</dbReference>
<gene>
    <name evidence="14" type="ORF">QYE76_006547</name>
</gene>
<dbReference type="InterPro" id="IPR034267">
    <property type="entry name" value="CuRO_3_AAO"/>
</dbReference>
<organism evidence="14 15">
    <name type="scientific">Lolium multiflorum</name>
    <name type="common">Italian ryegrass</name>
    <name type="synonym">Lolium perenne subsp. multiflorum</name>
    <dbReference type="NCBI Taxonomy" id="4521"/>
    <lineage>
        <taxon>Eukaryota</taxon>
        <taxon>Viridiplantae</taxon>
        <taxon>Streptophyta</taxon>
        <taxon>Embryophyta</taxon>
        <taxon>Tracheophyta</taxon>
        <taxon>Spermatophyta</taxon>
        <taxon>Magnoliopsida</taxon>
        <taxon>Liliopsida</taxon>
        <taxon>Poales</taxon>
        <taxon>Poaceae</taxon>
        <taxon>BOP clade</taxon>
        <taxon>Pooideae</taxon>
        <taxon>Poodae</taxon>
        <taxon>Poeae</taxon>
        <taxon>Poeae Chloroplast Group 2 (Poeae type)</taxon>
        <taxon>Loliodinae</taxon>
        <taxon>Loliinae</taxon>
        <taxon>Lolium</taxon>
    </lineage>
</organism>
<dbReference type="InterPro" id="IPR008972">
    <property type="entry name" value="Cupredoxin"/>
</dbReference>
<evidence type="ECO:0000313" key="15">
    <source>
        <dbReference type="Proteomes" id="UP001231189"/>
    </source>
</evidence>
<proteinExistence type="inferred from homology"/>
<comment type="cofactor">
    <cofactor evidence="1">
        <name>Cu cation</name>
        <dbReference type="ChEBI" id="CHEBI:23378"/>
    </cofactor>
</comment>
<dbReference type="Pfam" id="PF07732">
    <property type="entry name" value="Cu-oxidase_3"/>
    <property type="match status" value="2"/>
</dbReference>
<evidence type="ECO:0000313" key="14">
    <source>
        <dbReference type="EMBL" id="KAK1632232.1"/>
    </source>
</evidence>
<dbReference type="EMBL" id="JAUUTY010000005">
    <property type="protein sequence ID" value="KAK1632232.1"/>
    <property type="molecule type" value="Genomic_DNA"/>
</dbReference>
<keyword evidence="7" id="KW-0560">Oxidoreductase</keyword>
<dbReference type="GO" id="GO:0005507">
    <property type="term" value="F:copper ion binding"/>
    <property type="evidence" value="ECO:0007669"/>
    <property type="project" value="InterPro"/>
</dbReference>
<dbReference type="GO" id="GO:0016491">
    <property type="term" value="F:oxidoreductase activity"/>
    <property type="evidence" value="ECO:0007669"/>
    <property type="project" value="UniProtKB-KW"/>
</dbReference>
<feature type="region of interest" description="Disordered" evidence="9">
    <location>
        <begin position="752"/>
        <end position="784"/>
    </location>
</feature>
<evidence type="ECO:0000256" key="7">
    <source>
        <dbReference type="ARBA" id="ARBA00023002"/>
    </source>
</evidence>
<evidence type="ECO:0000256" key="2">
    <source>
        <dbReference type="ARBA" id="ARBA00004613"/>
    </source>
</evidence>
<feature type="signal peptide" evidence="10">
    <location>
        <begin position="1"/>
        <end position="31"/>
    </location>
</feature>
<feature type="domain" description="Plastocyanin-like" evidence="11">
    <location>
        <begin position="194"/>
        <end position="284"/>
    </location>
</feature>
<feature type="domain" description="Plastocyanin-like" evidence="13">
    <location>
        <begin position="513"/>
        <end position="593"/>
    </location>
</feature>
<keyword evidence="5" id="KW-0479">Metal-binding</keyword>
<evidence type="ECO:0000259" key="13">
    <source>
        <dbReference type="Pfam" id="PF07732"/>
    </source>
</evidence>
<name>A0AAD8RWV5_LOLMU</name>
<evidence type="ECO:0000256" key="5">
    <source>
        <dbReference type="ARBA" id="ARBA00022723"/>
    </source>
</evidence>
<accession>A0AAD8RWV5</accession>
<evidence type="ECO:0000259" key="11">
    <source>
        <dbReference type="Pfam" id="PF00394"/>
    </source>
</evidence>
<dbReference type="PANTHER" id="PTHR11709">
    <property type="entry name" value="MULTI-COPPER OXIDASE"/>
    <property type="match status" value="1"/>
</dbReference>
<dbReference type="InterPro" id="IPR002355">
    <property type="entry name" value="Cu_oxidase_Cu_BS"/>
</dbReference>
<keyword evidence="6" id="KW-0677">Repeat</keyword>
<comment type="caution">
    <text evidence="14">The sequence shown here is derived from an EMBL/GenBank/DDBJ whole genome shotgun (WGS) entry which is preliminary data.</text>
</comment>
<dbReference type="Pfam" id="PF00394">
    <property type="entry name" value="Cu-oxidase"/>
    <property type="match status" value="2"/>
</dbReference>
<dbReference type="CDD" id="cd13893">
    <property type="entry name" value="CuRO_3_AAO"/>
    <property type="match status" value="1"/>
</dbReference>
<comment type="similarity">
    <text evidence="3">Belongs to the multicopper oxidase family.</text>
</comment>
<dbReference type="PROSITE" id="PS00080">
    <property type="entry name" value="MULTICOPPER_OXIDASE2"/>
    <property type="match status" value="1"/>
</dbReference>
<dbReference type="PROSITE" id="PS00079">
    <property type="entry name" value="MULTICOPPER_OXIDASE1"/>
    <property type="match status" value="1"/>
</dbReference>
<keyword evidence="4" id="KW-0964">Secreted</keyword>
<dbReference type="InterPro" id="IPR001117">
    <property type="entry name" value="Cu-oxidase_2nd"/>
</dbReference>
<dbReference type="Proteomes" id="UP001231189">
    <property type="component" value="Unassembled WGS sequence"/>
</dbReference>
<keyword evidence="8" id="KW-0186">Copper</keyword>
<dbReference type="InterPro" id="IPR011706">
    <property type="entry name" value="Cu-oxidase_C"/>
</dbReference>
<evidence type="ECO:0000256" key="9">
    <source>
        <dbReference type="SAM" id="MobiDB-lite"/>
    </source>
</evidence>
<keyword evidence="15" id="KW-1185">Reference proteome</keyword>
<feature type="domain" description="Plastocyanin-like" evidence="11">
    <location>
        <begin position="605"/>
        <end position="766"/>
    </location>
</feature>
<dbReference type="Gene3D" id="2.60.40.420">
    <property type="entry name" value="Cupredoxins - blue copper proteins"/>
    <property type="match status" value="6"/>
</dbReference>